<dbReference type="CDD" id="cd00267">
    <property type="entry name" value="ABC_ATPase"/>
    <property type="match status" value="1"/>
</dbReference>
<name>A0A540UXL3_STRSU</name>
<evidence type="ECO:0000313" key="3">
    <source>
        <dbReference type="Proteomes" id="UP000315224"/>
    </source>
</evidence>
<feature type="domain" description="ATPase AAA-type core" evidence="1">
    <location>
        <begin position="27"/>
        <end position="334"/>
    </location>
</feature>
<protein>
    <submittedName>
        <fullName evidence="2">AAA family ATPase</fullName>
    </submittedName>
</protein>
<dbReference type="PANTHER" id="PTHR43581">
    <property type="entry name" value="ATP/GTP PHOSPHATASE"/>
    <property type="match status" value="1"/>
</dbReference>
<sequence length="497" mass="56808">MYISKMKLENFKCFKGVKELTFNAGVNYFVGNNNCGKTTIFKAIEFLRSAKTKDGWITKGEEDSDVTVEITLEGEDLAEFLERDDLIKFQPYLIEDSKIIIRKSSKPSSWRDGRGKDKEISIKNVSAFNPETNIFENPFGVGDTVSALFDSQFVWSDLNSDEYNNFGKTTTIVSKLINNITENFRKSDKWTDFEKAHQETFGDEGLVNILNGLQSKIEYIMKEQYGETKVNFSFGIPTIDNFFKTGKILLEDNGIQTDISEKGTGMQRALALTLIQVYSQIGDESEEISKPILFFIDEPETFLHPSAQDKLLQSLNKLSRNHQIFITTHSPYLLKNFNSEINKLSIFSRAENSINIEEDIQLNLFPYSPSWGEINYKAFGVVSEEFHNELFGLLHNKAGETQKTYDGGSKKVGRSIASFDDWLSEQACITLVDEKHQNKNPRDHRIDKSMSAYIRNYIDHPGDDNTLPTGSSRTKPNIDEIRESINSMIKIYNDYYL</sequence>
<dbReference type="AlphaFoldDB" id="A0A540UXL3"/>
<dbReference type="InterPro" id="IPR003959">
    <property type="entry name" value="ATPase_AAA_core"/>
</dbReference>
<dbReference type="InterPro" id="IPR027417">
    <property type="entry name" value="P-loop_NTPase"/>
</dbReference>
<accession>A0A540UXL3</accession>
<dbReference type="Pfam" id="PF13304">
    <property type="entry name" value="AAA_21"/>
    <property type="match status" value="1"/>
</dbReference>
<evidence type="ECO:0000313" key="2">
    <source>
        <dbReference type="EMBL" id="TQE88773.1"/>
    </source>
</evidence>
<gene>
    <name evidence="2" type="ORF">FH692_05245</name>
</gene>
<comment type="caution">
    <text evidence="2">The sequence shown here is derived from an EMBL/GenBank/DDBJ whole genome shotgun (WGS) entry which is preliminary data.</text>
</comment>
<reference evidence="2 3" key="1">
    <citation type="submission" date="2019-06" db="EMBL/GenBank/DDBJ databases">
        <title>Comprehensive assessment of Oxford Nanopore MinION sequencing for bacterial characterization and routine diagnosis.</title>
        <authorList>
            <person name="Tan S."/>
            <person name="Dvorak C.M.T."/>
            <person name="Gebhart C."/>
            <person name="Estrada A."/>
            <person name="Marthaler D.G."/>
            <person name="Murtaugh M.P."/>
        </authorList>
    </citation>
    <scope>NUCLEOTIDE SEQUENCE [LARGE SCALE GENOMIC DNA]</scope>
    <source>
        <strain evidence="2 3">2017UMN1435.21</strain>
    </source>
</reference>
<dbReference type="Proteomes" id="UP000315224">
    <property type="component" value="Unassembled WGS sequence"/>
</dbReference>
<proteinExistence type="predicted"/>
<dbReference type="SUPFAM" id="SSF52540">
    <property type="entry name" value="P-loop containing nucleoside triphosphate hydrolases"/>
    <property type="match status" value="1"/>
</dbReference>
<dbReference type="PANTHER" id="PTHR43581:SF4">
    <property type="entry name" value="ATP_GTP PHOSPHATASE"/>
    <property type="match status" value="1"/>
</dbReference>
<dbReference type="RefSeq" id="WP_024383325.1">
    <property type="nucleotide sequence ID" value="NZ_VIEK01000006.1"/>
</dbReference>
<dbReference type="EMBL" id="VIEK01000006">
    <property type="protein sequence ID" value="TQE88773.1"/>
    <property type="molecule type" value="Genomic_DNA"/>
</dbReference>
<dbReference type="Gene3D" id="3.40.50.300">
    <property type="entry name" value="P-loop containing nucleotide triphosphate hydrolases"/>
    <property type="match status" value="1"/>
</dbReference>
<evidence type="ECO:0000259" key="1">
    <source>
        <dbReference type="Pfam" id="PF13304"/>
    </source>
</evidence>
<organism evidence="2 3">
    <name type="scientific">Streptococcus suis</name>
    <dbReference type="NCBI Taxonomy" id="1307"/>
    <lineage>
        <taxon>Bacteria</taxon>
        <taxon>Bacillati</taxon>
        <taxon>Bacillota</taxon>
        <taxon>Bacilli</taxon>
        <taxon>Lactobacillales</taxon>
        <taxon>Streptococcaceae</taxon>
        <taxon>Streptococcus</taxon>
    </lineage>
</organism>
<dbReference type="InterPro" id="IPR051396">
    <property type="entry name" value="Bact_Antivir_Def_Nuclease"/>
</dbReference>